<dbReference type="PANTHER" id="PTHR41532">
    <property type="entry name" value="FIXS PROTEIN"/>
    <property type="match status" value="1"/>
</dbReference>
<proteinExistence type="predicted"/>
<dbReference type="EMBL" id="WBUI01000005">
    <property type="protein sequence ID" value="KAB2933496.1"/>
    <property type="molecule type" value="Genomic_DNA"/>
</dbReference>
<protein>
    <submittedName>
        <fullName evidence="2">Cbb3-type cytochrome oxidase assembly protein CcoS</fullName>
    </submittedName>
</protein>
<reference evidence="2 3" key="1">
    <citation type="submission" date="2019-10" db="EMBL/GenBank/DDBJ databases">
        <title>Extracellular Electron Transfer in a Candidatus Methanoperedens spp. Enrichment Culture.</title>
        <authorList>
            <person name="Berger S."/>
            <person name="Rangel Shaw D."/>
            <person name="Berben T."/>
            <person name="In 'T Zandt M."/>
            <person name="Frank J."/>
            <person name="Reimann J."/>
            <person name="Jetten M.S.M."/>
            <person name="Welte C.U."/>
        </authorList>
    </citation>
    <scope>NUCLEOTIDE SEQUENCE [LARGE SCALE GENOMIC DNA]</scope>
    <source>
        <strain evidence="2">SB12</strain>
    </source>
</reference>
<name>A0A833H2M7_9LEPT</name>
<dbReference type="InterPro" id="IPR004714">
    <property type="entry name" value="Cyt_oxidase_maturation_cbb3"/>
</dbReference>
<dbReference type="Pfam" id="PF03597">
    <property type="entry name" value="FixS"/>
    <property type="match status" value="1"/>
</dbReference>
<keyword evidence="1" id="KW-1133">Transmembrane helix</keyword>
<evidence type="ECO:0000313" key="3">
    <source>
        <dbReference type="Proteomes" id="UP000460298"/>
    </source>
</evidence>
<evidence type="ECO:0000256" key="1">
    <source>
        <dbReference type="SAM" id="Phobius"/>
    </source>
</evidence>
<evidence type="ECO:0000313" key="2">
    <source>
        <dbReference type="EMBL" id="KAB2933496.1"/>
    </source>
</evidence>
<feature type="transmembrane region" description="Helical" evidence="1">
    <location>
        <begin position="6"/>
        <end position="26"/>
    </location>
</feature>
<accession>A0A833H2M7</accession>
<comment type="caution">
    <text evidence="2">The sequence shown here is derived from an EMBL/GenBank/DDBJ whole genome shotgun (WGS) entry which is preliminary data.</text>
</comment>
<dbReference type="Proteomes" id="UP000460298">
    <property type="component" value="Unassembled WGS sequence"/>
</dbReference>
<sequence>MPGLLIMLPIAVIIALGFLAFFFWSVKNGDYNDPEMPGHRMVLDEDDDVDTSIKKKSAKKEGRA</sequence>
<dbReference type="AlphaFoldDB" id="A0A833H2M7"/>
<dbReference type="NCBIfam" id="TIGR00847">
    <property type="entry name" value="ccoS"/>
    <property type="match status" value="1"/>
</dbReference>
<keyword evidence="1" id="KW-0812">Transmembrane</keyword>
<gene>
    <name evidence="2" type="primary">ccoS</name>
    <name evidence="2" type="ORF">F9K24_06510</name>
</gene>
<keyword evidence="1" id="KW-0472">Membrane</keyword>
<organism evidence="2 3">
    <name type="scientific">Leptonema illini</name>
    <dbReference type="NCBI Taxonomy" id="183"/>
    <lineage>
        <taxon>Bacteria</taxon>
        <taxon>Pseudomonadati</taxon>
        <taxon>Spirochaetota</taxon>
        <taxon>Spirochaetia</taxon>
        <taxon>Leptospirales</taxon>
        <taxon>Leptospiraceae</taxon>
        <taxon>Leptonema</taxon>
    </lineage>
</organism>
<dbReference type="PANTHER" id="PTHR41532:SF1">
    <property type="entry name" value="FIXS PROTEIN"/>
    <property type="match status" value="1"/>
</dbReference>